<feature type="transmembrane region" description="Helical" evidence="6">
    <location>
        <begin position="164"/>
        <end position="182"/>
    </location>
</feature>
<name>A0A385YY65_9BACL</name>
<reference evidence="9" key="1">
    <citation type="submission" date="2018-09" db="EMBL/GenBank/DDBJ databases">
        <authorList>
            <person name="Zhu H."/>
        </authorList>
    </citation>
    <scope>NUCLEOTIDE SEQUENCE [LARGE SCALE GENOMIC DNA]</scope>
    <source>
        <strain evidence="9">K2R23-3</strain>
    </source>
</reference>
<dbReference type="Gene3D" id="1.20.1250.20">
    <property type="entry name" value="MFS general substrate transporter like domains"/>
    <property type="match status" value="1"/>
</dbReference>
<feature type="transmembrane region" description="Helical" evidence="6">
    <location>
        <begin position="73"/>
        <end position="91"/>
    </location>
</feature>
<feature type="domain" description="Major facilitator superfamily (MFS) profile" evidence="7">
    <location>
        <begin position="6"/>
        <end position="384"/>
    </location>
</feature>
<evidence type="ECO:0000313" key="9">
    <source>
        <dbReference type="Proteomes" id="UP000265725"/>
    </source>
</evidence>
<keyword evidence="2" id="KW-0813">Transport</keyword>
<feature type="transmembrane region" description="Helical" evidence="6">
    <location>
        <begin position="206"/>
        <end position="232"/>
    </location>
</feature>
<dbReference type="KEGG" id="paek:D3873_11750"/>
<dbReference type="Proteomes" id="UP000265725">
    <property type="component" value="Chromosome"/>
</dbReference>
<dbReference type="CDD" id="cd06180">
    <property type="entry name" value="MFS_YjiJ"/>
    <property type="match status" value="1"/>
</dbReference>
<keyword evidence="5 6" id="KW-0472">Membrane</keyword>
<dbReference type="InterPro" id="IPR020846">
    <property type="entry name" value="MFS_dom"/>
</dbReference>
<feature type="transmembrane region" description="Helical" evidence="6">
    <location>
        <begin position="296"/>
        <end position="317"/>
    </location>
</feature>
<sequence length="395" mass="42092">MNKPLLLVIGGVFSLFIAMSIGRFAYTPILPFMQEEKEFSTIFAGYLASSNYAGYLVGAIIGSLFPIQQNRSLLLRISIAVSIGLTIAMGLTDHTALWVVFRFVSGVASAFVFVLTSSIVLDQLAAKGKMGLVGVMYGGVGLGIFVSSLLVPFLVTTYGSDGTWIGLGILALIVSTIVFLFVNEDRSLPAISQKTTKKKKPSVKKWLPWLLIAYGLEGLGYIVTGTFIVAIAEQTPIFHGNGTSVWLLVGLAAIPSCVVWAYYGNRFGWMTSFFVLLLIQSIGIALPAFSSSIVSFYISALLFGATFMGVTTLVAAYARGKLPHASARILAILTITYALGQMVGPSIAGIVTDASGDYHLALYGAAIAVFLGALFVIPLMAQEREEKSAASESNV</sequence>
<keyword evidence="4 6" id="KW-1133">Transmembrane helix</keyword>
<dbReference type="SUPFAM" id="SSF103473">
    <property type="entry name" value="MFS general substrate transporter"/>
    <property type="match status" value="1"/>
</dbReference>
<feature type="transmembrane region" description="Helical" evidence="6">
    <location>
        <begin position="329"/>
        <end position="348"/>
    </location>
</feature>
<dbReference type="Pfam" id="PF06779">
    <property type="entry name" value="MFS_4"/>
    <property type="match status" value="1"/>
</dbReference>
<dbReference type="PANTHER" id="PTHR23537">
    <property type="match status" value="1"/>
</dbReference>
<evidence type="ECO:0000313" key="8">
    <source>
        <dbReference type="EMBL" id="AYC30473.1"/>
    </source>
</evidence>
<keyword evidence="9" id="KW-1185">Reference proteome</keyword>
<dbReference type="PANTHER" id="PTHR23537:SF1">
    <property type="entry name" value="SUGAR TRANSPORTER"/>
    <property type="match status" value="1"/>
</dbReference>
<evidence type="ECO:0000256" key="4">
    <source>
        <dbReference type="ARBA" id="ARBA00022989"/>
    </source>
</evidence>
<gene>
    <name evidence="8" type="ORF">D3873_11750</name>
</gene>
<dbReference type="InterPro" id="IPR010645">
    <property type="entry name" value="MFS_4"/>
</dbReference>
<organism evidence="8 9">
    <name type="scientific">Paenisporosarcina cavernae</name>
    <dbReference type="NCBI Taxonomy" id="2320858"/>
    <lineage>
        <taxon>Bacteria</taxon>
        <taxon>Bacillati</taxon>
        <taxon>Bacillota</taxon>
        <taxon>Bacilli</taxon>
        <taxon>Bacillales</taxon>
        <taxon>Caryophanaceae</taxon>
        <taxon>Paenisporosarcina</taxon>
    </lineage>
</organism>
<feature type="transmembrane region" description="Helical" evidence="6">
    <location>
        <begin position="360"/>
        <end position="381"/>
    </location>
</feature>
<feature type="transmembrane region" description="Helical" evidence="6">
    <location>
        <begin position="41"/>
        <end position="61"/>
    </location>
</feature>
<feature type="transmembrane region" description="Helical" evidence="6">
    <location>
        <begin position="244"/>
        <end position="263"/>
    </location>
</feature>
<feature type="transmembrane region" description="Helical" evidence="6">
    <location>
        <begin position="133"/>
        <end position="158"/>
    </location>
</feature>
<dbReference type="GO" id="GO:0005886">
    <property type="term" value="C:plasma membrane"/>
    <property type="evidence" value="ECO:0007669"/>
    <property type="project" value="UniProtKB-SubCell"/>
</dbReference>
<evidence type="ECO:0000256" key="2">
    <source>
        <dbReference type="ARBA" id="ARBA00022448"/>
    </source>
</evidence>
<evidence type="ECO:0000256" key="5">
    <source>
        <dbReference type="ARBA" id="ARBA00023136"/>
    </source>
</evidence>
<evidence type="ECO:0000259" key="7">
    <source>
        <dbReference type="PROSITE" id="PS50850"/>
    </source>
</evidence>
<evidence type="ECO:0000256" key="1">
    <source>
        <dbReference type="ARBA" id="ARBA00004651"/>
    </source>
</evidence>
<keyword evidence="3 6" id="KW-0812">Transmembrane</keyword>
<feature type="transmembrane region" description="Helical" evidence="6">
    <location>
        <begin position="97"/>
        <end position="121"/>
    </location>
</feature>
<evidence type="ECO:0000256" key="6">
    <source>
        <dbReference type="SAM" id="Phobius"/>
    </source>
</evidence>
<proteinExistence type="predicted"/>
<comment type="subcellular location">
    <subcellularLocation>
        <location evidence="1">Cell membrane</location>
        <topology evidence="1">Multi-pass membrane protein</topology>
    </subcellularLocation>
</comment>
<dbReference type="InterPro" id="IPR036259">
    <property type="entry name" value="MFS_trans_sf"/>
</dbReference>
<dbReference type="RefSeq" id="WP_119884190.1">
    <property type="nucleotide sequence ID" value="NZ_CP032418.1"/>
</dbReference>
<feature type="transmembrane region" description="Helical" evidence="6">
    <location>
        <begin position="270"/>
        <end position="290"/>
    </location>
</feature>
<dbReference type="EMBL" id="CP032418">
    <property type="protein sequence ID" value="AYC30473.1"/>
    <property type="molecule type" value="Genomic_DNA"/>
</dbReference>
<evidence type="ECO:0000256" key="3">
    <source>
        <dbReference type="ARBA" id="ARBA00022692"/>
    </source>
</evidence>
<dbReference type="PROSITE" id="PS50850">
    <property type="entry name" value="MFS"/>
    <property type="match status" value="1"/>
</dbReference>
<dbReference type="AlphaFoldDB" id="A0A385YY65"/>
<dbReference type="OrthoDB" id="9797953at2"/>
<protein>
    <submittedName>
        <fullName evidence="8">YbfB/YjiJ family MFS transporter</fullName>
    </submittedName>
</protein>
<dbReference type="GO" id="GO:0022857">
    <property type="term" value="F:transmembrane transporter activity"/>
    <property type="evidence" value="ECO:0007669"/>
    <property type="project" value="InterPro"/>
</dbReference>
<accession>A0A385YY65</accession>